<proteinExistence type="inferred from homology"/>
<organism evidence="5 6">
    <name type="scientific">Kingdonia uniflora</name>
    <dbReference type="NCBI Taxonomy" id="39325"/>
    <lineage>
        <taxon>Eukaryota</taxon>
        <taxon>Viridiplantae</taxon>
        <taxon>Streptophyta</taxon>
        <taxon>Embryophyta</taxon>
        <taxon>Tracheophyta</taxon>
        <taxon>Spermatophyta</taxon>
        <taxon>Magnoliopsida</taxon>
        <taxon>Ranunculales</taxon>
        <taxon>Circaeasteraceae</taxon>
        <taxon>Kingdonia</taxon>
    </lineage>
</organism>
<dbReference type="InterPro" id="IPR036440">
    <property type="entry name" value="Peptidase_C15-like_sf"/>
</dbReference>
<keyword evidence="3" id="KW-0378">Hydrolase</keyword>
<dbReference type="OrthoDB" id="407146at2759"/>
<dbReference type="GO" id="GO:0008234">
    <property type="term" value="F:cysteine-type peptidase activity"/>
    <property type="evidence" value="ECO:0007669"/>
    <property type="project" value="UniProtKB-KW"/>
</dbReference>
<evidence type="ECO:0000256" key="2">
    <source>
        <dbReference type="ARBA" id="ARBA00022670"/>
    </source>
</evidence>
<gene>
    <name evidence="5" type="ORF">GIB67_011283</name>
</gene>
<comment type="similarity">
    <text evidence="1">Belongs to the peptidase C15 family.</text>
</comment>
<evidence type="ECO:0000256" key="4">
    <source>
        <dbReference type="ARBA" id="ARBA00022807"/>
    </source>
</evidence>
<accession>A0A7J7MNZ8</accession>
<evidence type="ECO:0000313" key="6">
    <source>
        <dbReference type="Proteomes" id="UP000541444"/>
    </source>
</evidence>
<dbReference type="PANTHER" id="PTHR23402:SF1">
    <property type="entry name" value="PYROGLUTAMYL-PEPTIDASE I"/>
    <property type="match status" value="1"/>
</dbReference>
<evidence type="ECO:0000256" key="1">
    <source>
        <dbReference type="ARBA" id="ARBA00006641"/>
    </source>
</evidence>
<dbReference type="AlphaFoldDB" id="A0A7J7MNZ8"/>
<dbReference type="Gene3D" id="3.40.630.20">
    <property type="entry name" value="Peptidase C15, pyroglutamyl peptidase I-like"/>
    <property type="match status" value="1"/>
</dbReference>
<dbReference type="EMBL" id="JACGCM010001329">
    <property type="protein sequence ID" value="KAF6156482.1"/>
    <property type="molecule type" value="Genomic_DNA"/>
</dbReference>
<comment type="caution">
    <text evidence="5">The sequence shown here is derived from an EMBL/GenBank/DDBJ whole genome shotgun (WGS) entry which is preliminary data.</text>
</comment>
<keyword evidence="6" id="KW-1185">Reference proteome</keyword>
<dbReference type="InterPro" id="IPR016125">
    <property type="entry name" value="Peptidase_C15-like"/>
</dbReference>
<dbReference type="PANTHER" id="PTHR23402">
    <property type="entry name" value="PROTEASE FAMILY C15 PYROGLUTAMYL-PEPTIDASE I-RELATED"/>
    <property type="match status" value="1"/>
</dbReference>
<dbReference type="Proteomes" id="UP000541444">
    <property type="component" value="Unassembled WGS sequence"/>
</dbReference>
<evidence type="ECO:0000313" key="5">
    <source>
        <dbReference type="EMBL" id="KAF6156482.1"/>
    </source>
</evidence>
<dbReference type="GO" id="GO:0006508">
    <property type="term" value="P:proteolysis"/>
    <property type="evidence" value="ECO:0007669"/>
    <property type="project" value="UniProtKB-KW"/>
</dbReference>
<name>A0A7J7MNZ8_9MAGN</name>
<dbReference type="Pfam" id="PF01470">
    <property type="entry name" value="Peptidase_C15"/>
    <property type="match status" value="1"/>
</dbReference>
<protein>
    <submittedName>
        <fullName evidence="5">Uncharacterized protein</fullName>
    </submittedName>
</protein>
<keyword evidence="2" id="KW-0645">Protease</keyword>
<keyword evidence="4" id="KW-0788">Thiol protease</keyword>
<sequence length="292" mass="32768">MRKSAKKLTHEERITCLECKLDAMMALLVNLSTKNPSVDEECSYVEPENLGNATTGRGRGISFGGFMRDARTNGVDPLNPTPLRVVGCGTNKGFSGLREKNYDSVDENKKFRRCLVDWSTMGIGETVKSRERRTEEIGGRHLQIENQGDQITNALVSAFRTVGQEVKLHIPEFDGRGECPNLRKPMALLSQHLHDHIDAALEQLLSEDYSDAETKLPVGDITKALEKKGYEVMESHDAGRFVCNYVYYHSLRFSEEHKIKSLFVHVPLFSTIDEDTQMQFAATLLEVLASVS</sequence>
<evidence type="ECO:0000256" key="3">
    <source>
        <dbReference type="ARBA" id="ARBA00022801"/>
    </source>
</evidence>
<dbReference type="SUPFAM" id="SSF53182">
    <property type="entry name" value="Pyrrolidone carboxyl peptidase (pyroglutamate aminopeptidase)"/>
    <property type="match status" value="1"/>
</dbReference>
<reference evidence="5 6" key="1">
    <citation type="journal article" date="2020" name="IScience">
        <title>Genome Sequencing of the Endangered Kingdonia uniflora (Circaeasteraceae, Ranunculales) Reveals Potential Mechanisms of Evolutionary Specialization.</title>
        <authorList>
            <person name="Sun Y."/>
            <person name="Deng T."/>
            <person name="Zhang A."/>
            <person name="Moore M.J."/>
            <person name="Landis J.B."/>
            <person name="Lin N."/>
            <person name="Zhang H."/>
            <person name="Zhang X."/>
            <person name="Huang J."/>
            <person name="Zhang X."/>
            <person name="Sun H."/>
            <person name="Wang H."/>
        </authorList>
    </citation>
    <scope>NUCLEOTIDE SEQUENCE [LARGE SCALE GENOMIC DNA]</scope>
    <source>
        <strain evidence="5">TB1705</strain>
        <tissue evidence="5">Leaf</tissue>
    </source>
</reference>